<feature type="transmembrane region" description="Helical" evidence="1">
    <location>
        <begin position="20"/>
        <end position="38"/>
    </location>
</feature>
<feature type="transmembrane region" description="Helical" evidence="1">
    <location>
        <begin position="114"/>
        <end position="135"/>
    </location>
</feature>
<keyword evidence="1" id="KW-1133">Transmembrane helix</keyword>
<evidence type="ECO:0000313" key="2">
    <source>
        <dbReference type="EMBL" id="PZR03922.1"/>
    </source>
</evidence>
<keyword evidence="1" id="KW-0812">Transmembrane</keyword>
<dbReference type="EMBL" id="QFQP01000068">
    <property type="protein sequence ID" value="PZR03922.1"/>
    <property type="molecule type" value="Genomic_DNA"/>
</dbReference>
<dbReference type="AlphaFoldDB" id="A0A2W5SLX8"/>
<organism evidence="2 3">
    <name type="scientific">Archangium gephyra</name>
    <dbReference type="NCBI Taxonomy" id="48"/>
    <lineage>
        <taxon>Bacteria</taxon>
        <taxon>Pseudomonadati</taxon>
        <taxon>Myxococcota</taxon>
        <taxon>Myxococcia</taxon>
        <taxon>Myxococcales</taxon>
        <taxon>Cystobacterineae</taxon>
        <taxon>Archangiaceae</taxon>
        <taxon>Archangium</taxon>
    </lineage>
</organism>
<name>A0A2W5SLX8_9BACT</name>
<evidence type="ECO:0000256" key="1">
    <source>
        <dbReference type="SAM" id="Phobius"/>
    </source>
</evidence>
<dbReference type="Proteomes" id="UP000249061">
    <property type="component" value="Unassembled WGS sequence"/>
</dbReference>
<feature type="transmembrane region" description="Helical" evidence="1">
    <location>
        <begin position="44"/>
        <end position="65"/>
    </location>
</feature>
<sequence length="144" mass="15320">MSNKPDIDVSPRSFRELNLMIFIGISLIGVTVYVALLLGGELHWPKAMAACLGAAMVAGIVGEIVTSIARQGETGDDARDLEIRRYGMYVGHFAGVIGGVAALILAMLDQSTFVIAHTLYAGFVVSALISAGVRLRAYRNGLPR</sequence>
<proteinExistence type="predicted"/>
<evidence type="ECO:0000313" key="3">
    <source>
        <dbReference type="Proteomes" id="UP000249061"/>
    </source>
</evidence>
<gene>
    <name evidence="2" type="ORF">DI536_35215</name>
</gene>
<keyword evidence="1" id="KW-0472">Membrane</keyword>
<accession>A0A2W5SLX8</accession>
<feature type="transmembrane region" description="Helical" evidence="1">
    <location>
        <begin position="86"/>
        <end position="108"/>
    </location>
</feature>
<protein>
    <submittedName>
        <fullName evidence="2">Uncharacterized protein</fullName>
    </submittedName>
</protein>
<reference evidence="2 3" key="1">
    <citation type="submission" date="2017-08" db="EMBL/GenBank/DDBJ databases">
        <title>Infants hospitalized years apart are colonized by the same room-sourced microbial strains.</title>
        <authorList>
            <person name="Brooks B."/>
            <person name="Olm M.R."/>
            <person name="Firek B.A."/>
            <person name="Baker R."/>
            <person name="Thomas B.C."/>
            <person name="Morowitz M.J."/>
            <person name="Banfield J.F."/>
        </authorList>
    </citation>
    <scope>NUCLEOTIDE SEQUENCE [LARGE SCALE GENOMIC DNA]</scope>
    <source>
        <strain evidence="2">S2_003_000_R2_14</strain>
    </source>
</reference>
<comment type="caution">
    <text evidence="2">The sequence shown here is derived from an EMBL/GenBank/DDBJ whole genome shotgun (WGS) entry which is preliminary data.</text>
</comment>